<protein>
    <submittedName>
        <fullName evidence="2">Uncharacterized protein</fullName>
    </submittedName>
</protein>
<evidence type="ECO:0000256" key="1">
    <source>
        <dbReference type="SAM" id="Phobius"/>
    </source>
</evidence>
<feature type="transmembrane region" description="Helical" evidence="1">
    <location>
        <begin position="224"/>
        <end position="248"/>
    </location>
</feature>
<organism evidence="2">
    <name type="scientific">Hexamita inflata</name>
    <dbReference type="NCBI Taxonomy" id="28002"/>
    <lineage>
        <taxon>Eukaryota</taxon>
        <taxon>Metamonada</taxon>
        <taxon>Diplomonadida</taxon>
        <taxon>Hexamitidae</taxon>
        <taxon>Hexamitinae</taxon>
        <taxon>Hexamita</taxon>
    </lineage>
</organism>
<feature type="transmembrane region" description="Helical" evidence="1">
    <location>
        <begin position="109"/>
        <end position="129"/>
    </location>
</feature>
<reference evidence="2" key="1">
    <citation type="submission" date="2023-06" db="EMBL/GenBank/DDBJ databases">
        <authorList>
            <person name="Kurt Z."/>
        </authorList>
    </citation>
    <scope>NUCLEOTIDE SEQUENCE</scope>
</reference>
<name>A0AA86QNE6_9EUKA</name>
<feature type="transmembrane region" description="Helical" evidence="1">
    <location>
        <begin position="59"/>
        <end position="81"/>
    </location>
</feature>
<dbReference type="EMBL" id="CAXDID020000120">
    <property type="protein sequence ID" value="CAL6031603.1"/>
    <property type="molecule type" value="Genomic_DNA"/>
</dbReference>
<feature type="transmembrane region" description="Helical" evidence="1">
    <location>
        <begin position="184"/>
        <end position="203"/>
    </location>
</feature>
<evidence type="ECO:0000313" key="4">
    <source>
        <dbReference type="Proteomes" id="UP001642409"/>
    </source>
</evidence>
<keyword evidence="4" id="KW-1185">Reference proteome</keyword>
<feature type="transmembrane region" description="Helical" evidence="1">
    <location>
        <begin position="141"/>
        <end position="164"/>
    </location>
</feature>
<sequence>MPYKIISMNNCKQVEQDSVLMQISEQDEQLNSFWVQNKIFKQKLTFKNYALGRLTQTQLHYHTIFGFLLAVFLYFMAYGLYPSENHYSIQTKTYSNLGSFDKISNYRGWYFYSILQLVSFFINFPMAFYQHYRLKRIGSKTSFFALILMLLGSICQFLICFFPASEKAISGNLMWGDFHNNIGSLGIIFCMMGYVVYAVLVAMERTKCSKNAKLLPHYKVDLAIVQIMVFFIMTFSSLLSWCFIYPILKKKDPSLPDFRAASQYTFFCFTMWESIFVYGLYIFNFIFPLVLPFGADGVVPKQRNSQKMCFRDKTVELKTQLSKEWFKILNLNQIQTRNSQEMIEHLADYEEVEGLLTKEAVCLFKQLVSENEEQKIEIFKDFMKHSDELWQWKSLIRKCIK</sequence>
<reference evidence="3 4" key="2">
    <citation type="submission" date="2024-07" db="EMBL/GenBank/DDBJ databases">
        <authorList>
            <person name="Akdeniz Z."/>
        </authorList>
    </citation>
    <scope>NUCLEOTIDE SEQUENCE [LARGE SCALE GENOMIC DNA]</scope>
</reference>
<evidence type="ECO:0000313" key="2">
    <source>
        <dbReference type="EMBL" id="CAI9962866.1"/>
    </source>
</evidence>
<dbReference type="EMBL" id="CATOUU010000960">
    <property type="protein sequence ID" value="CAI9962866.1"/>
    <property type="molecule type" value="Genomic_DNA"/>
</dbReference>
<evidence type="ECO:0000313" key="3">
    <source>
        <dbReference type="EMBL" id="CAL6031603.1"/>
    </source>
</evidence>
<keyword evidence="1" id="KW-0472">Membrane</keyword>
<accession>A0AA86QNE6</accession>
<dbReference type="Proteomes" id="UP001642409">
    <property type="component" value="Unassembled WGS sequence"/>
</dbReference>
<gene>
    <name evidence="3" type="ORF">HINF_LOCUS34083</name>
    <name evidence="2" type="ORF">HINF_LOCUS50511</name>
</gene>
<dbReference type="AlphaFoldDB" id="A0AA86QNE6"/>
<feature type="transmembrane region" description="Helical" evidence="1">
    <location>
        <begin position="275"/>
        <end position="299"/>
    </location>
</feature>
<proteinExistence type="predicted"/>
<keyword evidence="1" id="KW-1133">Transmembrane helix</keyword>
<keyword evidence="1" id="KW-0812">Transmembrane</keyword>
<comment type="caution">
    <text evidence="2">The sequence shown here is derived from an EMBL/GenBank/DDBJ whole genome shotgun (WGS) entry which is preliminary data.</text>
</comment>